<dbReference type="Pfam" id="PF00067">
    <property type="entry name" value="p450"/>
    <property type="match status" value="1"/>
</dbReference>
<dbReference type="PRINTS" id="PR00359">
    <property type="entry name" value="BP450"/>
</dbReference>
<keyword evidence="10" id="KW-1185">Reference proteome</keyword>
<comment type="cofactor">
    <cofactor evidence="1">
        <name>heme</name>
        <dbReference type="ChEBI" id="CHEBI:30413"/>
    </cofactor>
</comment>
<evidence type="ECO:0000313" key="10">
    <source>
        <dbReference type="Proteomes" id="UP000503540"/>
    </source>
</evidence>
<dbReference type="GO" id="GO:0005506">
    <property type="term" value="F:iron ion binding"/>
    <property type="evidence" value="ECO:0007669"/>
    <property type="project" value="InterPro"/>
</dbReference>
<evidence type="ECO:0000256" key="7">
    <source>
        <dbReference type="ARBA" id="ARBA00023033"/>
    </source>
</evidence>
<sequence length="394" mass="42937">MTEDMPVSGLFGPGFQLDPHPRLAAARAAGPLIRIEHPFLGTECWLALTYPAVRTVLADDRLVKPAEPGEPPSLNSSPPAHTRLRRLIQQAFTQRQVRALGPRIQALVDEMLDPLLARGSGDLVSELTNPLPIAVTCELVGVPRSDWAEVNRRTTGFAGGESADLIAEAFQMTWDYAVEFIAAKRACPGEDLTSALIAARDGSDRLSEDELIRLLMTLLVNGYLSSIKALANSVHALLDHPDQLALVAARPDLIDSAIEELLRFESPVTAVTWTAATDVVIEGVPVRADELVVTSFQAANRDPDYFTDPDRLDICRNPNPHLAFSHGIHHCLGKSLAQLEMRIVLETLLRRCPGLRLNGQARRQETRVVRGFESIPVALDSESVGSVATRKVGV</sequence>
<dbReference type="InterPro" id="IPR002397">
    <property type="entry name" value="Cyt_P450_B"/>
</dbReference>
<evidence type="ECO:0000313" key="9">
    <source>
        <dbReference type="EMBL" id="QIS10055.1"/>
    </source>
</evidence>
<evidence type="ECO:0000256" key="1">
    <source>
        <dbReference type="ARBA" id="ARBA00001971"/>
    </source>
</evidence>
<keyword evidence="7 8" id="KW-0503">Monooxygenase</keyword>
<comment type="similarity">
    <text evidence="2 8">Belongs to the cytochrome P450 family.</text>
</comment>
<dbReference type="PROSITE" id="PS00086">
    <property type="entry name" value="CYTOCHROME_P450"/>
    <property type="match status" value="1"/>
</dbReference>
<gene>
    <name evidence="9" type="ORF">F5544_10800</name>
</gene>
<dbReference type="CDD" id="cd11029">
    <property type="entry name" value="CYP107-like"/>
    <property type="match status" value="1"/>
</dbReference>
<dbReference type="GO" id="GO:0016705">
    <property type="term" value="F:oxidoreductase activity, acting on paired donors, with incorporation or reduction of molecular oxygen"/>
    <property type="evidence" value="ECO:0007669"/>
    <property type="project" value="InterPro"/>
</dbReference>
<dbReference type="Gene3D" id="1.10.630.10">
    <property type="entry name" value="Cytochrome P450"/>
    <property type="match status" value="1"/>
</dbReference>
<reference evidence="9 10" key="1">
    <citation type="journal article" date="2019" name="ACS Chem. Biol.">
        <title>Identification and Mobilization of a Cryptic Antibiotic Biosynthesis Gene Locus from a Human-Pathogenic Nocardia Isolate.</title>
        <authorList>
            <person name="Herisse M."/>
            <person name="Ishida K."/>
            <person name="Porter J.L."/>
            <person name="Howden B."/>
            <person name="Hertweck C."/>
            <person name="Stinear T.P."/>
            <person name="Pidot S.J."/>
        </authorList>
    </citation>
    <scope>NUCLEOTIDE SEQUENCE [LARGE SCALE GENOMIC DNA]</scope>
    <source>
        <strain evidence="9 10">AUSMDU00012717</strain>
    </source>
</reference>
<dbReference type="RefSeq" id="WP_167473087.1">
    <property type="nucleotide sequence ID" value="NZ_CP046172.1"/>
</dbReference>
<protein>
    <submittedName>
        <fullName evidence="9">Cytochrome P450</fullName>
    </submittedName>
</protein>
<accession>A0A6G9Y9W0</accession>
<dbReference type="InterPro" id="IPR001128">
    <property type="entry name" value="Cyt_P450"/>
</dbReference>
<organism evidence="9 10">
    <name type="scientific">Nocardia arthritidis</name>
    <dbReference type="NCBI Taxonomy" id="228602"/>
    <lineage>
        <taxon>Bacteria</taxon>
        <taxon>Bacillati</taxon>
        <taxon>Actinomycetota</taxon>
        <taxon>Actinomycetes</taxon>
        <taxon>Mycobacteriales</taxon>
        <taxon>Nocardiaceae</taxon>
        <taxon>Nocardia</taxon>
    </lineage>
</organism>
<dbReference type="AlphaFoldDB" id="A0A6G9Y9W0"/>
<dbReference type="GO" id="GO:0020037">
    <property type="term" value="F:heme binding"/>
    <property type="evidence" value="ECO:0007669"/>
    <property type="project" value="InterPro"/>
</dbReference>
<evidence type="ECO:0000256" key="4">
    <source>
        <dbReference type="ARBA" id="ARBA00022723"/>
    </source>
</evidence>
<dbReference type="InterPro" id="IPR017972">
    <property type="entry name" value="Cyt_P450_CS"/>
</dbReference>
<keyword evidence="6 8" id="KW-0408">Iron</keyword>
<dbReference type="GO" id="GO:0004497">
    <property type="term" value="F:monooxygenase activity"/>
    <property type="evidence" value="ECO:0007669"/>
    <property type="project" value="UniProtKB-KW"/>
</dbReference>
<dbReference type="EMBL" id="CP046172">
    <property type="protein sequence ID" value="QIS10055.1"/>
    <property type="molecule type" value="Genomic_DNA"/>
</dbReference>
<keyword evidence="5 8" id="KW-0560">Oxidoreductase</keyword>
<proteinExistence type="inferred from homology"/>
<dbReference type="SUPFAM" id="SSF48264">
    <property type="entry name" value="Cytochrome P450"/>
    <property type="match status" value="1"/>
</dbReference>
<keyword evidence="4 8" id="KW-0479">Metal-binding</keyword>
<dbReference type="PANTHER" id="PTHR46696">
    <property type="entry name" value="P450, PUTATIVE (EUROFUNG)-RELATED"/>
    <property type="match status" value="1"/>
</dbReference>
<dbReference type="InterPro" id="IPR036396">
    <property type="entry name" value="Cyt_P450_sf"/>
</dbReference>
<evidence type="ECO:0000256" key="3">
    <source>
        <dbReference type="ARBA" id="ARBA00022617"/>
    </source>
</evidence>
<evidence type="ECO:0000256" key="2">
    <source>
        <dbReference type="ARBA" id="ARBA00010617"/>
    </source>
</evidence>
<dbReference type="PANTHER" id="PTHR46696:SF1">
    <property type="entry name" value="CYTOCHROME P450 YJIB-RELATED"/>
    <property type="match status" value="1"/>
</dbReference>
<dbReference type="KEGG" id="nah:F5544_10800"/>
<dbReference type="Proteomes" id="UP000503540">
    <property type="component" value="Chromosome"/>
</dbReference>
<keyword evidence="3 8" id="KW-0349">Heme</keyword>
<evidence type="ECO:0000256" key="6">
    <source>
        <dbReference type="ARBA" id="ARBA00023004"/>
    </source>
</evidence>
<name>A0A6G9Y9W0_9NOCA</name>
<dbReference type="FunFam" id="1.10.630.10:FF:000018">
    <property type="entry name" value="Cytochrome P450 monooxygenase"/>
    <property type="match status" value="1"/>
</dbReference>
<evidence type="ECO:0000256" key="5">
    <source>
        <dbReference type="ARBA" id="ARBA00023002"/>
    </source>
</evidence>
<evidence type="ECO:0000256" key="8">
    <source>
        <dbReference type="RuleBase" id="RU000461"/>
    </source>
</evidence>